<reference evidence="2 3" key="1">
    <citation type="submission" date="2020-03" db="EMBL/GenBank/DDBJ databases">
        <authorList>
            <person name="Zhang L."/>
            <person name="Han X."/>
            <person name="Chen Y."/>
            <person name="Yu Y."/>
        </authorList>
    </citation>
    <scope>NUCLEOTIDE SEQUENCE [LARGE SCALE GENOMIC DNA]</scope>
    <source>
        <strain evidence="2 3">A1254</strain>
    </source>
</reference>
<protein>
    <submittedName>
        <fullName evidence="2">AAA family ATPase</fullName>
    </submittedName>
</protein>
<dbReference type="RefSeq" id="WP_004883983.1">
    <property type="nucleotide sequence ID" value="NZ_BHGI01000034.1"/>
</dbReference>
<accession>A0A6H0FYW2</accession>
<evidence type="ECO:0000313" key="2">
    <source>
        <dbReference type="EMBL" id="QIT19561.1"/>
    </source>
</evidence>
<dbReference type="SMART" id="SM00382">
    <property type="entry name" value="AAA"/>
    <property type="match status" value="1"/>
</dbReference>
<evidence type="ECO:0000313" key="3">
    <source>
        <dbReference type="Proteomes" id="UP000501692"/>
    </source>
</evidence>
<dbReference type="GO" id="GO:0016887">
    <property type="term" value="F:ATP hydrolysis activity"/>
    <property type="evidence" value="ECO:0007669"/>
    <property type="project" value="InterPro"/>
</dbReference>
<dbReference type="AlphaFoldDB" id="A0A1H8VEV8"/>
<name>A0A1H8VEV8_ACIPI</name>
<dbReference type="Proteomes" id="UP000501692">
    <property type="component" value="Chromosome"/>
</dbReference>
<dbReference type="Gene3D" id="3.40.50.300">
    <property type="entry name" value="P-loop containing nucleotide triphosphate hydrolases"/>
    <property type="match status" value="1"/>
</dbReference>
<dbReference type="EMBL" id="CP049806">
    <property type="protein sequence ID" value="QIT19561.1"/>
    <property type="molecule type" value="Genomic_DNA"/>
</dbReference>
<dbReference type="InterPro" id="IPR034139">
    <property type="entry name" value="TOPRIM_OLD"/>
</dbReference>
<feature type="domain" description="AAA+ ATPase" evidence="1">
    <location>
        <begin position="22"/>
        <end position="328"/>
    </location>
</feature>
<dbReference type="GO" id="GO:0005524">
    <property type="term" value="F:ATP binding"/>
    <property type="evidence" value="ECO:0007669"/>
    <property type="project" value="InterPro"/>
</dbReference>
<dbReference type="InterPro" id="IPR027417">
    <property type="entry name" value="P-loop_NTPase"/>
</dbReference>
<dbReference type="SUPFAM" id="SSF52540">
    <property type="entry name" value="P-loop containing nucleoside triphosphate hydrolases"/>
    <property type="match status" value="1"/>
</dbReference>
<dbReference type="PANTHER" id="PTHR43581">
    <property type="entry name" value="ATP/GTP PHOSPHATASE"/>
    <property type="match status" value="1"/>
</dbReference>
<dbReference type="InterPro" id="IPR003593">
    <property type="entry name" value="AAA+_ATPase"/>
</dbReference>
<dbReference type="Pfam" id="PF20469">
    <property type="entry name" value="OLD-like_TOPRIM"/>
    <property type="match status" value="1"/>
</dbReference>
<dbReference type="Pfam" id="PF13304">
    <property type="entry name" value="AAA_21"/>
    <property type="match status" value="1"/>
</dbReference>
<gene>
    <name evidence="2" type="ORF">G8E09_18675</name>
</gene>
<sequence length="555" mass="62220">MIKNIKLKFGRAPDLEQMIVNALPITVFVGPNNSGKSQILREIHQFCISGNQNTNNKIIDNIELEAVSEVNVNNIINKIKQEPMIGEMVHQDYILIGKSGERQQVHLQSLKVALVNPSTSLHLFCNSYLKYSTLILNGSNRINLVNMQPAGNLQAPPHTSFQVLFRDNAKRDEVRRIIHEAFGQYLVIDPTNLGNLSLRLSSREPENEVEERGIHEAAVNFHKNAMPIDYASDGVKAFTGMVTEMVAGDPSILLMDEPEAFLHPSLAFKLGKEVAGIMSHSEKRLFVATHSPNFIMGCIQSGAPVNIVRLTYRDNVATSRILPNEDILRLMRNPLLRSTGVLSGLFYEFVIVTESDADRAFYQEINDRLLKFTDFGIPNCLFLNAQNKQTVKTIIKPLRELGIPVAGIVDIDILKEGGSVWGEFLESGYLPELEKNALAHTRQAIKQKFDQSGQNMKRDGGINILTGSDREALSNLFEKLAEYGLFVVPYGELESWLKELNISGHGPNWLIGIFEAMGEDPSSHSYIKPKEEDVWAFITSIRNWFLNSIRKGIPN</sequence>
<dbReference type="InterPro" id="IPR051396">
    <property type="entry name" value="Bact_Antivir_Def_Nuclease"/>
</dbReference>
<accession>A0A1H8VEV8</accession>
<organism evidence="2 3">
    <name type="scientific">Acinetobacter pittii</name>
    <name type="common">Acinetobacter genomosp. 3</name>
    <dbReference type="NCBI Taxonomy" id="48296"/>
    <lineage>
        <taxon>Bacteria</taxon>
        <taxon>Pseudomonadati</taxon>
        <taxon>Pseudomonadota</taxon>
        <taxon>Gammaproteobacteria</taxon>
        <taxon>Moraxellales</taxon>
        <taxon>Moraxellaceae</taxon>
        <taxon>Acinetobacter</taxon>
        <taxon>Acinetobacter calcoaceticus/baumannii complex</taxon>
    </lineage>
</organism>
<dbReference type="InterPro" id="IPR003959">
    <property type="entry name" value="ATPase_AAA_core"/>
</dbReference>
<evidence type="ECO:0000259" key="1">
    <source>
        <dbReference type="SMART" id="SM00382"/>
    </source>
</evidence>
<proteinExistence type="predicted"/>
<dbReference type="PANTHER" id="PTHR43581:SF2">
    <property type="entry name" value="EXCINUCLEASE ATPASE SUBUNIT"/>
    <property type="match status" value="1"/>
</dbReference>